<name>A0ABU2NVX8_9ACTN</name>
<evidence type="ECO:0000313" key="2">
    <source>
        <dbReference type="Proteomes" id="UP001183414"/>
    </source>
</evidence>
<dbReference type="Proteomes" id="UP001183414">
    <property type="component" value="Unassembled WGS sequence"/>
</dbReference>
<dbReference type="EMBL" id="JAVREQ010000020">
    <property type="protein sequence ID" value="MDT0381140.1"/>
    <property type="molecule type" value="Genomic_DNA"/>
</dbReference>
<evidence type="ECO:0000313" key="1">
    <source>
        <dbReference type="EMBL" id="MDT0381140.1"/>
    </source>
</evidence>
<gene>
    <name evidence="1" type="ORF">RM572_20500</name>
</gene>
<sequence>MKPHAEIDEVWPRDGRIRLVGSLHGREPGGDGWQLVLALRGHEKYRLRYDARLDGTAFDASVPVDDLALDGLHKAVWDLHLSPAGDDEETLTVGRHLDDIAGKRKIFVFPGQSAHDEDGTVVRPVYSNADDLTVECVPGDLPLSPDELPFERTEWMVR</sequence>
<dbReference type="RefSeq" id="WP_311674836.1">
    <property type="nucleotide sequence ID" value="NZ_JAVREQ010000020.1"/>
</dbReference>
<reference evidence="2" key="1">
    <citation type="submission" date="2023-07" db="EMBL/GenBank/DDBJ databases">
        <title>30 novel species of actinomycetes from the DSMZ collection.</title>
        <authorList>
            <person name="Nouioui I."/>
        </authorList>
    </citation>
    <scope>NUCLEOTIDE SEQUENCE [LARGE SCALE GENOMIC DNA]</scope>
    <source>
        <strain evidence="2">DSM 42041</strain>
    </source>
</reference>
<accession>A0ABU2NVX8</accession>
<organism evidence="1 2">
    <name type="scientific">Streptomyces hazeniae</name>
    <dbReference type="NCBI Taxonomy" id="3075538"/>
    <lineage>
        <taxon>Bacteria</taxon>
        <taxon>Bacillati</taxon>
        <taxon>Actinomycetota</taxon>
        <taxon>Actinomycetes</taxon>
        <taxon>Kitasatosporales</taxon>
        <taxon>Streptomycetaceae</taxon>
        <taxon>Streptomyces</taxon>
    </lineage>
</organism>
<proteinExistence type="predicted"/>
<comment type="caution">
    <text evidence="1">The sequence shown here is derived from an EMBL/GenBank/DDBJ whole genome shotgun (WGS) entry which is preliminary data.</text>
</comment>
<protein>
    <submittedName>
        <fullName evidence="1">Uncharacterized protein</fullName>
    </submittedName>
</protein>
<keyword evidence="2" id="KW-1185">Reference proteome</keyword>